<evidence type="ECO:0000313" key="1">
    <source>
        <dbReference type="EMBL" id="KAF3577227.1"/>
    </source>
</evidence>
<reference evidence="1 2" key="1">
    <citation type="journal article" date="2020" name="BMC Genomics">
        <title>Intraspecific diversification of the crop wild relative Brassica cretica Lam. using demographic model selection.</title>
        <authorList>
            <person name="Kioukis A."/>
            <person name="Michalopoulou V.A."/>
            <person name="Briers L."/>
            <person name="Pirintsos S."/>
            <person name="Studholme D.J."/>
            <person name="Pavlidis P."/>
            <person name="Sarris P.F."/>
        </authorList>
    </citation>
    <scope>NUCLEOTIDE SEQUENCE [LARGE SCALE GENOMIC DNA]</scope>
    <source>
        <strain evidence="2">cv. PFS-1207/04</strain>
    </source>
</reference>
<sequence>MSSESFRIRIEAVLLKSSILSTVQRSIAEGGLCVEDLPIDISGYNRNHHLHLIKDKIQMYLWEQEVPLDFGISSMSHTKNSMLQCMRRDWDPAKLNIDEMRRDWATQDFELYQHLIRLQTRRWRYILAISTLEKAISCLCDEDEFDNYEYRDAFKVLME</sequence>
<dbReference type="Proteomes" id="UP000266723">
    <property type="component" value="Unassembled WGS sequence"/>
</dbReference>
<gene>
    <name evidence="1" type="ORF">DY000_02034611</name>
</gene>
<name>A0ABQ7DI31_BRACR</name>
<keyword evidence="2" id="KW-1185">Reference proteome</keyword>
<comment type="caution">
    <text evidence="1">The sequence shown here is derived from an EMBL/GenBank/DDBJ whole genome shotgun (WGS) entry which is preliminary data.</text>
</comment>
<evidence type="ECO:0008006" key="3">
    <source>
        <dbReference type="Google" id="ProtNLM"/>
    </source>
</evidence>
<accession>A0ABQ7DI31</accession>
<dbReference type="EMBL" id="QGKV02000649">
    <property type="protein sequence ID" value="KAF3577227.1"/>
    <property type="molecule type" value="Genomic_DNA"/>
</dbReference>
<organism evidence="1 2">
    <name type="scientific">Brassica cretica</name>
    <name type="common">Mustard</name>
    <dbReference type="NCBI Taxonomy" id="69181"/>
    <lineage>
        <taxon>Eukaryota</taxon>
        <taxon>Viridiplantae</taxon>
        <taxon>Streptophyta</taxon>
        <taxon>Embryophyta</taxon>
        <taxon>Tracheophyta</taxon>
        <taxon>Spermatophyta</taxon>
        <taxon>Magnoliopsida</taxon>
        <taxon>eudicotyledons</taxon>
        <taxon>Gunneridae</taxon>
        <taxon>Pentapetalae</taxon>
        <taxon>rosids</taxon>
        <taxon>malvids</taxon>
        <taxon>Brassicales</taxon>
        <taxon>Brassicaceae</taxon>
        <taxon>Brassiceae</taxon>
        <taxon>Brassica</taxon>
    </lineage>
</organism>
<protein>
    <recommendedName>
        <fullName evidence="3">PIK-related kinase FAT domain-containing protein</fullName>
    </recommendedName>
</protein>
<evidence type="ECO:0000313" key="2">
    <source>
        <dbReference type="Proteomes" id="UP000266723"/>
    </source>
</evidence>
<proteinExistence type="predicted"/>